<sequence>MRNTGLSLKTGKTLDSELLTAVLQVFGKRLERRWHKTYGKHIDAVLLLTTNYIRNVSMSDIGNNVKNSNKQKDIVKGVAGRIGAICMKENFVAAVTDKPGKFSGVRSAAKQLSILMGAVEDGQGPPGNEFVRGSDGAKWCKYSDGYLLGSQTGENSDKLSKCSASSFIFGIRQHGPGCYDTTPRNEPLDNEIPE</sequence>
<dbReference type="Gene3D" id="3.40.390.10">
    <property type="entry name" value="Collagenase (Catalytic Domain)"/>
    <property type="match status" value="1"/>
</dbReference>
<dbReference type="AlphaFoldDB" id="A0A0K8RM75"/>
<dbReference type="EMBL" id="GADI01001608">
    <property type="protein sequence ID" value="JAA72200.1"/>
    <property type="molecule type" value="mRNA"/>
</dbReference>
<accession>A0A0K8RM75</accession>
<reference evidence="1" key="1">
    <citation type="submission" date="2012-12" db="EMBL/GenBank/DDBJ databases">
        <title>Identification and characterization of a phenylalanine ammonia-lyase gene family in Isatis indigotica Fort.</title>
        <authorList>
            <person name="Liu Q."/>
            <person name="Chen J."/>
            <person name="Zhou X."/>
            <person name="Di P."/>
            <person name="Xiao Y."/>
            <person name="Xuan H."/>
            <person name="Zhang L."/>
            <person name="Chen W."/>
        </authorList>
    </citation>
    <scope>NUCLEOTIDE SEQUENCE</scope>
    <source>
        <tissue evidence="1">Salivary gland</tissue>
    </source>
</reference>
<keyword evidence="1" id="KW-0482">Metalloprotease</keyword>
<dbReference type="GO" id="GO:0008237">
    <property type="term" value="F:metallopeptidase activity"/>
    <property type="evidence" value="ECO:0007669"/>
    <property type="project" value="UniProtKB-KW"/>
</dbReference>
<keyword evidence="1" id="KW-0378">Hydrolase</keyword>
<proteinExistence type="evidence at transcript level"/>
<name>A0A0K8RM75_IXORI</name>
<dbReference type="InterPro" id="IPR024079">
    <property type="entry name" value="MetalloPept_cat_dom_sf"/>
</dbReference>
<evidence type="ECO:0000313" key="1">
    <source>
        <dbReference type="EMBL" id="JAA72200.1"/>
    </source>
</evidence>
<keyword evidence="1" id="KW-0645">Protease</keyword>
<protein>
    <submittedName>
        <fullName evidence="1">Putative metalloprotease</fullName>
    </submittedName>
</protein>
<dbReference type="GO" id="GO:0006508">
    <property type="term" value="P:proteolysis"/>
    <property type="evidence" value="ECO:0007669"/>
    <property type="project" value="UniProtKB-KW"/>
</dbReference>
<organism evidence="1">
    <name type="scientific">Ixodes ricinus</name>
    <name type="common">Common tick</name>
    <name type="synonym">Acarus ricinus</name>
    <dbReference type="NCBI Taxonomy" id="34613"/>
    <lineage>
        <taxon>Eukaryota</taxon>
        <taxon>Metazoa</taxon>
        <taxon>Ecdysozoa</taxon>
        <taxon>Arthropoda</taxon>
        <taxon>Chelicerata</taxon>
        <taxon>Arachnida</taxon>
        <taxon>Acari</taxon>
        <taxon>Parasitiformes</taxon>
        <taxon>Ixodida</taxon>
        <taxon>Ixodoidea</taxon>
        <taxon>Ixodidae</taxon>
        <taxon>Ixodinae</taxon>
        <taxon>Ixodes</taxon>
    </lineage>
</organism>